<evidence type="ECO:0000259" key="1">
    <source>
        <dbReference type="PROSITE" id="PS50181"/>
    </source>
</evidence>
<dbReference type="RefSeq" id="XP_018293475.1">
    <property type="nucleotide sequence ID" value="XM_018439236.1"/>
</dbReference>
<dbReference type="VEuPathDB" id="FungiDB:PHYBLDRAFT_186402"/>
<dbReference type="PANTHER" id="PTHR38926:SF72">
    <property type="entry name" value="IM:7136021-RELATED"/>
    <property type="match status" value="1"/>
</dbReference>
<dbReference type="InParanoid" id="A0A162XK91"/>
<dbReference type="CDD" id="cd09917">
    <property type="entry name" value="F-box_SF"/>
    <property type="match status" value="1"/>
</dbReference>
<dbReference type="Proteomes" id="UP000077315">
    <property type="component" value="Unassembled WGS sequence"/>
</dbReference>
<gene>
    <name evidence="2" type="ORF">PHYBLDRAFT_186402</name>
</gene>
<dbReference type="EMBL" id="KV440977">
    <property type="protein sequence ID" value="OAD75435.1"/>
    <property type="molecule type" value="Genomic_DNA"/>
</dbReference>
<dbReference type="SUPFAM" id="SSF81383">
    <property type="entry name" value="F-box domain"/>
    <property type="match status" value="1"/>
</dbReference>
<dbReference type="Pfam" id="PF12937">
    <property type="entry name" value="F-box-like"/>
    <property type="match status" value="1"/>
</dbReference>
<dbReference type="InterPro" id="IPR032675">
    <property type="entry name" value="LRR_dom_sf"/>
</dbReference>
<name>A0A162XK91_PHYB8</name>
<dbReference type="InterPro" id="IPR001810">
    <property type="entry name" value="F-box_dom"/>
</dbReference>
<dbReference type="Gene3D" id="1.20.1280.50">
    <property type="match status" value="1"/>
</dbReference>
<evidence type="ECO:0000313" key="3">
    <source>
        <dbReference type="Proteomes" id="UP000077315"/>
    </source>
</evidence>
<dbReference type="InterPro" id="IPR036047">
    <property type="entry name" value="F-box-like_dom_sf"/>
</dbReference>
<dbReference type="GeneID" id="29000142"/>
<organism evidence="2 3">
    <name type="scientific">Phycomyces blakesleeanus (strain ATCC 8743b / DSM 1359 / FGSC 10004 / NBRC 33097 / NRRL 1555)</name>
    <dbReference type="NCBI Taxonomy" id="763407"/>
    <lineage>
        <taxon>Eukaryota</taxon>
        <taxon>Fungi</taxon>
        <taxon>Fungi incertae sedis</taxon>
        <taxon>Mucoromycota</taxon>
        <taxon>Mucoromycotina</taxon>
        <taxon>Mucoromycetes</taxon>
        <taxon>Mucorales</taxon>
        <taxon>Phycomycetaceae</taxon>
        <taxon>Phycomyces</taxon>
    </lineage>
</organism>
<dbReference type="AlphaFoldDB" id="A0A162XK91"/>
<keyword evidence="3" id="KW-1185">Reference proteome</keyword>
<dbReference type="SUPFAM" id="SSF52047">
    <property type="entry name" value="RNI-like"/>
    <property type="match status" value="1"/>
</dbReference>
<dbReference type="PROSITE" id="PS50181">
    <property type="entry name" value="FBOX"/>
    <property type="match status" value="1"/>
</dbReference>
<protein>
    <recommendedName>
        <fullName evidence="1">F-box domain-containing protein</fullName>
    </recommendedName>
</protein>
<proteinExistence type="predicted"/>
<accession>A0A162XK91</accession>
<dbReference type="SMART" id="SM00256">
    <property type="entry name" value="FBOX"/>
    <property type="match status" value="1"/>
</dbReference>
<dbReference type="Gene3D" id="3.80.10.10">
    <property type="entry name" value="Ribonuclease Inhibitor"/>
    <property type="match status" value="1"/>
</dbReference>
<sequence length="596" mass="68553">MIEKLPLEILLIIADLLEARDKKTCSLVCRLWKDIFQKNLWKVVKISRSSWVDSLERGVSKYTLKENHNRVHSIEINNYMCRTNSAICKLINLFPGVKYFSYSASRGRIWSLSMTNLSGWKSLTHLSLKFGLRNIPTITEELFKSLSVLPALVNLTINQKPPFSSNTFITWRHIDQLHSHLPRLKYLKCQMNLQKINPSEITELRNIKPAENLRTADYSAPRLDMQWIIYLALKYPKLVTLYLTVEKRRDLSERAARTSKSTKGLEFSALYSQLFKSGVKLEKIETSLFTNPPGTKLPANQTACAQLFSATLKSLQVGRCYKEHSNLKYSLTDLGTVEFSSLVYLNILCARMFLKIDNVLNVCPSLKKLEITSPSIDVNNQKTTSTFKHGLRHLRLVNTTIKPLCFEYISDSCRQLKYLSLKDVEIRNPDSENNTCLYLNMPFTQLMTLSLSNVRLCNYPSFIFSSQYGRKFNDSAQNEQVCFTEVYLNYSRNVRSYSYIVSDHLLEEWNRIQKIAIITPNDVLGYTEALNKQNNGISIMNSNCAGPSNEIFKSGDCFKTNVEFFCIVFQCKAIKQTIINDRSSYGCSTPIFRFNN</sequence>
<reference evidence="3" key="1">
    <citation type="submission" date="2015-06" db="EMBL/GenBank/DDBJ databases">
        <title>Expansion of signal transduction pathways in fungi by whole-genome duplication.</title>
        <authorList>
            <consortium name="DOE Joint Genome Institute"/>
            <person name="Corrochano L.M."/>
            <person name="Kuo A."/>
            <person name="Marcet-Houben M."/>
            <person name="Polaino S."/>
            <person name="Salamov A."/>
            <person name="Villalobos J.M."/>
            <person name="Alvarez M.I."/>
            <person name="Avalos J."/>
            <person name="Benito E.P."/>
            <person name="Benoit I."/>
            <person name="Burger G."/>
            <person name="Camino L.P."/>
            <person name="Canovas D."/>
            <person name="Cerda-Olmedo E."/>
            <person name="Cheng J.-F."/>
            <person name="Dominguez A."/>
            <person name="Elias M."/>
            <person name="Eslava A.P."/>
            <person name="Glaser F."/>
            <person name="Grimwood J."/>
            <person name="Gutierrez G."/>
            <person name="Heitman J."/>
            <person name="Henrissat B."/>
            <person name="Iturriaga E.A."/>
            <person name="Lang B.F."/>
            <person name="Lavin J.L."/>
            <person name="Lee S."/>
            <person name="Li W."/>
            <person name="Lindquist E."/>
            <person name="Lopez-Garcia S."/>
            <person name="Luque E.M."/>
            <person name="Marcos A.T."/>
            <person name="Martin J."/>
            <person name="McCluskey K."/>
            <person name="Medina H.R."/>
            <person name="Miralles-Duran A."/>
            <person name="Miyazaki A."/>
            <person name="Munoz-Torres E."/>
            <person name="Oguiza J.A."/>
            <person name="Ohm R."/>
            <person name="Olmedo M."/>
            <person name="Orejas M."/>
            <person name="Ortiz-Castellanos L."/>
            <person name="Pisabarro A.G."/>
            <person name="Rodriguez-Romero J."/>
            <person name="Ruiz-Herrera J."/>
            <person name="Ruiz-Vazquez R."/>
            <person name="Sanz C."/>
            <person name="Schackwitz W."/>
            <person name="Schmutz J."/>
            <person name="Shahriari M."/>
            <person name="Shelest E."/>
            <person name="Silva-Franco F."/>
            <person name="Soanes D."/>
            <person name="Syed K."/>
            <person name="Tagua V.G."/>
            <person name="Talbot N.J."/>
            <person name="Thon M."/>
            <person name="De vries R.P."/>
            <person name="Wiebenga A."/>
            <person name="Yadav J.S."/>
            <person name="Braun E.L."/>
            <person name="Baker S."/>
            <person name="Garre V."/>
            <person name="Horwitz B."/>
            <person name="Torres-Martinez S."/>
            <person name="Idnurm A."/>
            <person name="Herrera-Estrella A."/>
            <person name="Gabaldon T."/>
            <person name="Grigoriev I.V."/>
        </authorList>
    </citation>
    <scope>NUCLEOTIDE SEQUENCE [LARGE SCALE GENOMIC DNA]</scope>
    <source>
        <strain evidence="3">NRRL 1555(-)</strain>
    </source>
</reference>
<feature type="domain" description="F-box" evidence="1">
    <location>
        <begin position="1"/>
        <end position="44"/>
    </location>
</feature>
<evidence type="ECO:0000313" key="2">
    <source>
        <dbReference type="EMBL" id="OAD75435.1"/>
    </source>
</evidence>
<dbReference type="OrthoDB" id="2280271at2759"/>
<dbReference type="PANTHER" id="PTHR38926">
    <property type="entry name" value="F-BOX DOMAIN CONTAINING PROTEIN, EXPRESSED"/>
    <property type="match status" value="1"/>
</dbReference>